<keyword evidence="4" id="KW-1185">Reference proteome</keyword>
<dbReference type="Pfam" id="PF07331">
    <property type="entry name" value="TctB"/>
    <property type="match status" value="1"/>
</dbReference>
<feature type="transmembrane region" description="Helical" evidence="1">
    <location>
        <begin position="79"/>
        <end position="95"/>
    </location>
</feature>
<gene>
    <name evidence="3" type="ORF">SAMN04487951_1177</name>
</gene>
<reference evidence="4" key="1">
    <citation type="submission" date="2016-10" db="EMBL/GenBank/DDBJ databases">
        <authorList>
            <person name="Varghese N."/>
            <person name="Submissions S."/>
        </authorList>
    </citation>
    <scope>NUCLEOTIDE SEQUENCE [LARGE SCALE GENOMIC DNA]</scope>
    <source>
        <strain evidence="4">CGMCC 1.6494</strain>
    </source>
</reference>
<keyword evidence="1" id="KW-0472">Membrane</keyword>
<name>A0A1H0HV53_9GAMM</name>
<dbReference type="STRING" id="416873.SAMN04487951_1177"/>
<protein>
    <submittedName>
        <fullName evidence="3">Tripartite tricarboxylate transporter TctB family protein</fullName>
    </submittedName>
</protein>
<dbReference type="EMBL" id="FNII01000017">
    <property type="protein sequence ID" value="SDO23112.1"/>
    <property type="molecule type" value="Genomic_DNA"/>
</dbReference>
<evidence type="ECO:0000256" key="1">
    <source>
        <dbReference type="SAM" id="Phobius"/>
    </source>
</evidence>
<feature type="transmembrane region" description="Helical" evidence="1">
    <location>
        <begin position="101"/>
        <end position="118"/>
    </location>
</feature>
<feature type="domain" description="DUF1468" evidence="2">
    <location>
        <begin position="14"/>
        <end position="150"/>
    </location>
</feature>
<keyword evidence="1" id="KW-1133">Transmembrane helix</keyword>
<keyword evidence="1" id="KW-0812">Transmembrane</keyword>
<dbReference type="InterPro" id="IPR009936">
    <property type="entry name" value="DUF1468"/>
</dbReference>
<evidence type="ECO:0000259" key="2">
    <source>
        <dbReference type="Pfam" id="PF07331"/>
    </source>
</evidence>
<organism evidence="3 4">
    <name type="scientific">Vreelandella arcis</name>
    <dbReference type="NCBI Taxonomy" id="416873"/>
    <lineage>
        <taxon>Bacteria</taxon>
        <taxon>Pseudomonadati</taxon>
        <taxon>Pseudomonadota</taxon>
        <taxon>Gammaproteobacteria</taxon>
        <taxon>Oceanospirillales</taxon>
        <taxon>Halomonadaceae</taxon>
        <taxon>Vreelandella</taxon>
    </lineage>
</organism>
<dbReference type="Proteomes" id="UP000199677">
    <property type="component" value="Unassembled WGS sequence"/>
</dbReference>
<dbReference type="AlphaFoldDB" id="A0A1H0HV53"/>
<evidence type="ECO:0000313" key="4">
    <source>
        <dbReference type="Proteomes" id="UP000199677"/>
    </source>
</evidence>
<dbReference type="OrthoDB" id="7025534at2"/>
<feature type="transmembrane region" description="Helical" evidence="1">
    <location>
        <begin position="45"/>
        <end position="67"/>
    </location>
</feature>
<sequence length="156" mass="17188">MNNVERFRRSGVLFPAFLLILTTIYLAEAVSIRSQFGGDTIVGPRFMPILMAFIMYAALLVVMVGEWRKDAEAPTGGSLLRPLLIVVATGIYIAAFRPLGYVPATLGFVVALFLIFDFERKRPVFFVLYAIAVTALFYGLFAGIFGVRLPPLLGGF</sequence>
<evidence type="ECO:0000313" key="3">
    <source>
        <dbReference type="EMBL" id="SDO23112.1"/>
    </source>
</evidence>
<dbReference type="RefSeq" id="WP_089707647.1">
    <property type="nucleotide sequence ID" value="NZ_FNII01000017.1"/>
</dbReference>
<feature type="transmembrane region" description="Helical" evidence="1">
    <location>
        <begin position="125"/>
        <end position="147"/>
    </location>
</feature>
<proteinExistence type="predicted"/>
<accession>A0A1H0HV53</accession>